<dbReference type="KEGG" id="tbk:HF295_01490"/>
<dbReference type="Gene3D" id="3.40.50.300">
    <property type="entry name" value="P-loop containing nucleotide triphosphate hydrolases"/>
    <property type="match status" value="1"/>
</dbReference>
<dbReference type="Pfam" id="PF20297">
    <property type="entry name" value="MSSS"/>
    <property type="match status" value="1"/>
</dbReference>
<keyword evidence="7" id="KW-0540">Nuclease</keyword>
<dbReference type="InterPro" id="IPR036063">
    <property type="entry name" value="Smr_dom_sf"/>
</dbReference>
<dbReference type="GO" id="GO:0005524">
    <property type="term" value="F:ATP binding"/>
    <property type="evidence" value="ECO:0007669"/>
    <property type="project" value="UniProtKB-UniRule"/>
</dbReference>
<dbReference type="GO" id="GO:0072344">
    <property type="term" value="P:rescue of stalled ribosome"/>
    <property type="evidence" value="ECO:0007669"/>
    <property type="project" value="UniProtKB-UniRule"/>
</dbReference>
<dbReference type="InterPro" id="IPR005747">
    <property type="entry name" value="MutS2"/>
</dbReference>
<evidence type="ECO:0000256" key="5">
    <source>
        <dbReference type="ARBA" id="ARBA00022884"/>
    </source>
</evidence>
<dbReference type="Proteomes" id="UP000512167">
    <property type="component" value="Chromosome"/>
</dbReference>
<comment type="subunit">
    <text evidence="7">Homodimer. Binds to stalled ribosomes, contacting rRNA.</text>
</comment>
<dbReference type="InterPro" id="IPR000432">
    <property type="entry name" value="DNA_mismatch_repair_MutS_C"/>
</dbReference>
<dbReference type="PROSITE" id="PS50828">
    <property type="entry name" value="SMR"/>
    <property type="match status" value="1"/>
</dbReference>
<dbReference type="GO" id="GO:0006298">
    <property type="term" value="P:mismatch repair"/>
    <property type="evidence" value="ECO:0007669"/>
    <property type="project" value="InterPro"/>
</dbReference>
<comment type="function">
    <text evidence="7">Endonuclease that is involved in the suppression of homologous recombination and thus may have a key role in the control of bacterial genetic diversity.</text>
</comment>
<dbReference type="InterPro" id="IPR007696">
    <property type="entry name" value="DNA_mismatch_repair_MutS_core"/>
</dbReference>
<keyword evidence="6 7" id="KW-0238">DNA-binding</keyword>
<feature type="coiled-coil region" evidence="8">
    <location>
        <begin position="517"/>
        <end position="615"/>
    </location>
</feature>
<dbReference type="EMBL" id="CP051151">
    <property type="protein sequence ID" value="QLY39604.1"/>
    <property type="molecule type" value="Genomic_DNA"/>
</dbReference>
<dbReference type="InterPro" id="IPR027417">
    <property type="entry name" value="P-loop_NTPase"/>
</dbReference>
<accession>A0A7L6N530</accession>
<dbReference type="PANTHER" id="PTHR48466:SF2">
    <property type="entry name" value="OS10G0509000 PROTEIN"/>
    <property type="match status" value="1"/>
</dbReference>
<dbReference type="InterPro" id="IPR045076">
    <property type="entry name" value="MutS"/>
</dbReference>
<dbReference type="EC" id="3.1.-.-" evidence="7"/>
<dbReference type="SUPFAM" id="SSF48334">
    <property type="entry name" value="DNA repair protein MutS, domain III"/>
    <property type="match status" value="1"/>
</dbReference>
<dbReference type="AlphaFoldDB" id="A0A7L6N530"/>
<evidence type="ECO:0000313" key="11">
    <source>
        <dbReference type="Proteomes" id="UP000512167"/>
    </source>
</evidence>
<dbReference type="PANTHER" id="PTHR48466">
    <property type="entry name" value="OS10G0509000 PROTEIN-RELATED"/>
    <property type="match status" value="1"/>
</dbReference>
<feature type="coiled-coil region" evidence="8">
    <location>
        <begin position="146"/>
        <end position="173"/>
    </location>
</feature>
<keyword evidence="2 7" id="KW-0547">Nucleotide-binding</keyword>
<keyword evidence="8" id="KW-0175">Coiled coil</keyword>
<evidence type="ECO:0000313" key="10">
    <source>
        <dbReference type="EMBL" id="QLY39604.1"/>
    </source>
</evidence>
<dbReference type="InterPro" id="IPR036187">
    <property type="entry name" value="DNA_mismatch_repair_MutS_sf"/>
</dbReference>
<comment type="similarity">
    <text evidence="7">Belongs to the DNA mismatch repair MutS family. MutS2 subfamily.</text>
</comment>
<keyword evidence="5 7" id="KW-0694">RNA-binding</keyword>
<dbReference type="RefSeq" id="WP_312032080.1">
    <property type="nucleotide sequence ID" value="NZ_CP051151.1"/>
</dbReference>
<dbReference type="InterPro" id="IPR002625">
    <property type="entry name" value="Smr_dom"/>
</dbReference>
<name>A0A7L6N530_9MOLU</name>
<feature type="domain" description="Smr" evidence="9">
    <location>
        <begin position="696"/>
        <end position="771"/>
    </location>
</feature>
<dbReference type="GO" id="GO:0043023">
    <property type="term" value="F:ribosomal large subunit binding"/>
    <property type="evidence" value="ECO:0007669"/>
    <property type="project" value="UniProtKB-UniRule"/>
</dbReference>
<dbReference type="SUPFAM" id="SSF52540">
    <property type="entry name" value="P-loop containing nucleoside triphosphate hydrolases"/>
    <property type="match status" value="1"/>
</dbReference>
<dbReference type="GO" id="GO:0140664">
    <property type="term" value="F:ATP-dependent DNA damage sensor activity"/>
    <property type="evidence" value="ECO:0007669"/>
    <property type="project" value="InterPro"/>
</dbReference>
<dbReference type="InterPro" id="IPR046893">
    <property type="entry name" value="MSSS"/>
</dbReference>
<evidence type="ECO:0000256" key="6">
    <source>
        <dbReference type="ARBA" id="ARBA00023125"/>
    </source>
</evidence>
<dbReference type="SMART" id="SM00534">
    <property type="entry name" value="MUTSac"/>
    <property type="match status" value="1"/>
</dbReference>
<keyword evidence="1 7" id="KW-0699">rRNA-binding</keyword>
<dbReference type="SMART" id="SM00533">
    <property type="entry name" value="MUTSd"/>
    <property type="match status" value="1"/>
</dbReference>
<evidence type="ECO:0000256" key="8">
    <source>
        <dbReference type="SAM" id="Coils"/>
    </source>
</evidence>
<evidence type="ECO:0000256" key="2">
    <source>
        <dbReference type="ARBA" id="ARBA00022741"/>
    </source>
</evidence>
<protein>
    <recommendedName>
        <fullName evidence="7">Endonuclease MutS2</fullName>
        <ecNumber evidence="7">3.1.-.-</ecNumber>
    </recommendedName>
    <alternativeName>
        <fullName evidence="7">Ribosome-associated protein quality control-upstream factor</fullName>
        <shortName evidence="7">RQC-upstream factor</shortName>
        <shortName evidence="7">RqcU</shortName>
        <ecNumber evidence="7">3.6.4.-</ecNumber>
    </alternativeName>
</protein>
<dbReference type="NCBIfam" id="TIGR01069">
    <property type="entry name" value="mutS2"/>
    <property type="match status" value="1"/>
</dbReference>
<dbReference type="GO" id="GO:0030983">
    <property type="term" value="F:mismatched DNA binding"/>
    <property type="evidence" value="ECO:0007669"/>
    <property type="project" value="InterPro"/>
</dbReference>
<evidence type="ECO:0000256" key="1">
    <source>
        <dbReference type="ARBA" id="ARBA00022730"/>
    </source>
</evidence>
<evidence type="ECO:0000259" key="9">
    <source>
        <dbReference type="PROSITE" id="PS50828"/>
    </source>
</evidence>
<dbReference type="SMART" id="SM00463">
    <property type="entry name" value="SMR"/>
    <property type="match status" value="1"/>
</dbReference>
<gene>
    <name evidence="7" type="primary">mutS2</name>
    <name evidence="7" type="synonym">rqcU</name>
    <name evidence="10" type="ORF">HF295_01490</name>
</gene>
<dbReference type="GO" id="GO:0004519">
    <property type="term" value="F:endonuclease activity"/>
    <property type="evidence" value="ECO:0007669"/>
    <property type="project" value="UniProtKB-UniRule"/>
</dbReference>
<feature type="binding site" evidence="7">
    <location>
        <begin position="329"/>
        <end position="336"/>
    </location>
    <ligand>
        <name>ATP</name>
        <dbReference type="ChEBI" id="CHEBI:30616"/>
    </ligand>
</feature>
<dbReference type="Gene3D" id="3.30.1370.110">
    <property type="match status" value="1"/>
</dbReference>
<keyword evidence="3 7" id="KW-0378">Hydrolase</keyword>
<dbReference type="Pfam" id="PF01713">
    <property type="entry name" value="Smr"/>
    <property type="match status" value="1"/>
</dbReference>
<dbReference type="HAMAP" id="MF_00092">
    <property type="entry name" value="MutS2"/>
    <property type="match status" value="1"/>
</dbReference>
<organism evidence="10 11">
    <name type="scientific">Hujiaoplasma nucleasis</name>
    <dbReference type="NCBI Taxonomy" id="2725268"/>
    <lineage>
        <taxon>Bacteria</taxon>
        <taxon>Bacillati</taxon>
        <taxon>Mycoplasmatota</taxon>
        <taxon>Mollicutes</taxon>
        <taxon>Candidatus Izemoplasmatales</taxon>
        <taxon>Hujiaoplasmataceae</taxon>
        <taxon>Hujiaoplasma</taxon>
    </lineage>
</organism>
<dbReference type="PROSITE" id="PS00486">
    <property type="entry name" value="DNA_MISMATCH_REPAIR_2"/>
    <property type="match status" value="1"/>
</dbReference>
<dbReference type="GO" id="GO:0019843">
    <property type="term" value="F:rRNA binding"/>
    <property type="evidence" value="ECO:0007669"/>
    <property type="project" value="UniProtKB-UniRule"/>
</dbReference>
<dbReference type="SUPFAM" id="SSF160443">
    <property type="entry name" value="SMR domain-like"/>
    <property type="match status" value="1"/>
</dbReference>
<evidence type="ECO:0000256" key="4">
    <source>
        <dbReference type="ARBA" id="ARBA00022840"/>
    </source>
</evidence>
<dbReference type="FunFam" id="3.40.50.300:FF:000830">
    <property type="entry name" value="Endonuclease MutS2"/>
    <property type="match status" value="1"/>
</dbReference>
<keyword evidence="11" id="KW-1185">Reference proteome</keyword>
<dbReference type="Pfam" id="PF00488">
    <property type="entry name" value="MutS_V"/>
    <property type="match status" value="1"/>
</dbReference>
<comment type="function">
    <text evidence="7">Acts as a ribosome collision sensor, splitting the ribosome into its 2 subunits. Detects stalled/collided 70S ribosomes which it binds and splits by an ATP-hydrolysis driven conformational change. Acts upstream of the ribosome quality control system (RQC), a ribosome-associated complex that mediates the extraction of incompletely synthesized nascent chains from stalled ribosomes and their subsequent degradation. Probably generates substrates for RQC.</text>
</comment>
<evidence type="ECO:0000256" key="7">
    <source>
        <dbReference type="HAMAP-Rule" id="MF_00092"/>
    </source>
</evidence>
<dbReference type="GO" id="GO:0045910">
    <property type="term" value="P:negative regulation of DNA recombination"/>
    <property type="evidence" value="ECO:0007669"/>
    <property type="project" value="InterPro"/>
</dbReference>
<sequence>MIADIHKLEFDKIKEILETYAKTDLGKSVVLDLMPMNNQIAIEKALLEVEQAKIMTLRLDQTPLTGVLNIEGLIRKASIQSVLSIEEFVKIISHQEAIARTNQYIKKINLLDIYYEDLKVYYEGLENLSELKIKIEKVIDPKGEVYDHASQKLSKIRKQIKISEDKINNLMNHLLRSEASKLSDSIITIRNNRLVLPVRAEYKNSFKGVIHDQSASKETVFMEPMGCFTLNNELQSLILDEENEIEAILRALTLEVAEKVDALKSNLEIFTYLDLVFAKAKYACDFEMTRPKISGKIKLLNARHPLIDPKEVVGNHIQFNDYRHIIITGPNTGGKTVALKTLGLLSLMVQAGMLIPVNDGSETLIFKHIFADIGDEQSIEQSLSTFSSHIGNIIRIFNKLDDKSLVLLDEIGSGTDPKEGASLAISMMNFIRKHNIYSMVTTHYPELKTYAYHLDDTINASVEFDLNSLKPTYKLRIGTPGESNAIKIARRLGLHEEICQEAESVSISFDNDVSSLVRKLEKQSLDLDQQIDDYKEKQENLEIQIMELDQEKQKMIQKQNQVLHKYALENEEKQKLALEKVDQLIKELDDLRNKAEFKEHKLAEIKYERSQLKQKEPVYEKTTNRKISVGDRVHVLPYQRQGVVNKHLKDDEFEVQMGVLTINAKEEDLEYIGKAKKEKTVSKQKPMPTKSIKVELDLHGKRYLDAMDELDKFVDDCLLNNLEFAYIIHGIGTMALKKGVEKYAKRNPQIKSFRPGGENEGGQGVTIIYFK</sequence>
<keyword evidence="7 10" id="KW-0255">Endonuclease</keyword>
<keyword evidence="4 7" id="KW-0067">ATP-binding</keyword>
<proteinExistence type="inferred from homology"/>
<reference evidence="10 11" key="1">
    <citation type="submission" date="2020-04" db="EMBL/GenBank/DDBJ databases">
        <authorList>
            <person name="Zheng R.K."/>
            <person name="Sun C.M."/>
        </authorList>
    </citation>
    <scope>NUCLEOTIDE SEQUENCE [LARGE SCALE GENOMIC DNA]</scope>
    <source>
        <strain evidence="11">zrk29</strain>
    </source>
</reference>
<evidence type="ECO:0000256" key="3">
    <source>
        <dbReference type="ARBA" id="ARBA00022801"/>
    </source>
</evidence>
<dbReference type="GO" id="GO:0016887">
    <property type="term" value="F:ATP hydrolysis activity"/>
    <property type="evidence" value="ECO:0007669"/>
    <property type="project" value="InterPro"/>
</dbReference>
<dbReference type="PIRSF" id="PIRSF005814">
    <property type="entry name" value="MutS_YshD"/>
    <property type="match status" value="1"/>
</dbReference>
<dbReference type="EC" id="3.6.4.-" evidence="7"/>